<dbReference type="Proteomes" id="UP001217089">
    <property type="component" value="Unassembled WGS sequence"/>
</dbReference>
<proteinExistence type="predicted"/>
<evidence type="ECO:0000313" key="2">
    <source>
        <dbReference type="EMBL" id="KAJ8312788.1"/>
    </source>
</evidence>
<comment type="caution">
    <text evidence="2">The sequence shown here is derived from an EMBL/GenBank/DDBJ whole genome shotgun (WGS) entry which is preliminary data.</text>
</comment>
<organism evidence="2 3">
    <name type="scientific">Tegillarca granosa</name>
    <name type="common">Malaysian cockle</name>
    <name type="synonym">Anadara granosa</name>
    <dbReference type="NCBI Taxonomy" id="220873"/>
    <lineage>
        <taxon>Eukaryota</taxon>
        <taxon>Metazoa</taxon>
        <taxon>Spiralia</taxon>
        <taxon>Lophotrochozoa</taxon>
        <taxon>Mollusca</taxon>
        <taxon>Bivalvia</taxon>
        <taxon>Autobranchia</taxon>
        <taxon>Pteriomorphia</taxon>
        <taxon>Arcoida</taxon>
        <taxon>Arcoidea</taxon>
        <taxon>Arcidae</taxon>
        <taxon>Tegillarca</taxon>
    </lineage>
</organism>
<evidence type="ECO:0000313" key="3">
    <source>
        <dbReference type="Proteomes" id="UP001217089"/>
    </source>
</evidence>
<dbReference type="EMBL" id="JARBDR010000440">
    <property type="protein sequence ID" value="KAJ8312788.1"/>
    <property type="molecule type" value="Genomic_DNA"/>
</dbReference>
<reference evidence="2 3" key="1">
    <citation type="submission" date="2022-12" db="EMBL/GenBank/DDBJ databases">
        <title>Chromosome-level genome of Tegillarca granosa.</title>
        <authorList>
            <person name="Kim J."/>
        </authorList>
    </citation>
    <scope>NUCLEOTIDE SEQUENCE [LARGE SCALE GENOMIC DNA]</scope>
    <source>
        <strain evidence="2">Teg-2019</strain>
        <tissue evidence="2">Adductor muscle</tissue>
    </source>
</reference>
<gene>
    <name evidence="2" type="ORF">KUTeg_010161</name>
</gene>
<keyword evidence="1" id="KW-0812">Transmembrane</keyword>
<protein>
    <submittedName>
        <fullName evidence="2">Uncharacterized protein</fullName>
    </submittedName>
</protein>
<feature type="transmembrane region" description="Helical" evidence="1">
    <location>
        <begin position="12"/>
        <end position="29"/>
    </location>
</feature>
<keyword evidence="3" id="KW-1185">Reference proteome</keyword>
<keyword evidence="1" id="KW-1133">Transmembrane helix</keyword>
<sequence>MKESNSKYKNKFITSTNIIATLFVIYYGQNNSDSSLSNLNHYKNSQAMEETIHRNKKIIKCVTSRL</sequence>
<keyword evidence="1" id="KW-0472">Membrane</keyword>
<accession>A0ABQ9F5Y2</accession>
<name>A0ABQ9F5Y2_TEGGR</name>
<evidence type="ECO:0000256" key="1">
    <source>
        <dbReference type="SAM" id="Phobius"/>
    </source>
</evidence>